<evidence type="ECO:0000256" key="1">
    <source>
        <dbReference type="ARBA" id="ARBA00023125"/>
    </source>
</evidence>
<dbReference type="EMBL" id="QJHK01000004">
    <property type="protein sequence ID" value="PXY41636.1"/>
    <property type="molecule type" value="Genomic_DNA"/>
</dbReference>
<comment type="caution">
    <text evidence="3">The sequence shown here is derived from an EMBL/GenBank/DDBJ whole genome shotgun (WGS) entry which is preliminary data.</text>
</comment>
<dbReference type="AlphaFoldDB" id="A0A2V4BRC8"/>
<dbReference type="Proteomes" id="UP000247903">
    <property type="component" value="Unassembled WGS sequence"/>
</dbReference>
<keyword evidence="4" id="KW-1185">Reference proteome</keyword>
<feature type="domain" description="HTH cro/C1-type" evidence="2">
    <location>
        <begin position="7"/>
        <end position="61"/>
    </location>
</feature>
<dbReference type="PANTHER" id="PTHR46797">
    <property type="entry name" value="HTH-TYPE TRANSCRIPTIONAL REGULATOR"/>
    <property type="match status" value="1"/>
</dbReference>
<dbReference type="SUPFAM" id="SSF47413">
    <property type="entry name" value="lambda repressor-like DNA-binding domains"/>
    <property type="match status" value="1"/>
</dbReference>
<dbReference type="SMART" id="SM00530">
    <property type="entry name" value="HTH_XRE"/>
    <property type="match status" value="1"/>
</dbReference>
<keyword evidence="1" id="KW-0238">DNA-binding</keyword>
<dbReference type="InterPro" id="IPR001387">
    <property type="entry name" value="Cro/C1-type_HTH"/>
</dbReference>
<dbReference type="GO" id="GO:0003677">
    <property type="term" value="F:DNA binding"/>
    <property type="evidence" value="ECO:0007669"/>
    <property type="project" value="UniProtKB-KW"/>
</dbReference>
<proteinExistence type="predicted"/>
<evidence type="ECO:0000313" key="4">
    <source>
        <dbReference type="Proteomes" id="UP000247903"/>
    </source>
</evidence>
<dbReference type="OrthoDB" id="1446758at2"/>
<reference evidence="3 4" key="1">
    <citation type="submission" date="2018-05" db="EMBL/GenBank/DDBJ databases">
        <title>Flavobacterium sp. strain IMCC34759, incomplete genome.</title>
        <authorList>
            <person name="Joung Y."/>
            <person name="Cho J."/>
        </authorList>
    </citation>
    <scope>NUCLEOTIDE SEQUENCE [LARGE SCALE GENOMIC DNA]</scope>
    <source>
        <strain evidence="3 4">IMCC34759</strain>
    </source>
</reference>
<dbReference type="Pfam" id="PF01381">
    <property type="entry name" value="HTH_3"/>
    <property type="match status" value="1"/>
</dbReference>
<dbReference type="InterPro" id="IPR050807">
    <property type="entry name" value="TransReg_Diox_bact_type"/>
</dbReference>
<name>A0A2V4BRC8_9FLAO</name>
<protein>
    <recommendedName>
        <fullName evidence="2">HTH cro/C1-type domain-containing protein</fullName>
    </recommendedName>
</protein>
<evidence type="ECO:0000259" key="2">
    <source>
        <dbReference type="PROSITE" id="PS50943"/>
    </source>
</evidence>
<gene>
    <name evidence="3" type="ORF">DMB65_06710</name>
</gene>
<accession>A0A2V4BRC8</accession>
<sequence>MKVYQRIKEEREKKKFSQSYLALELKLDQSQYSRRENGAIPLTVNELLKIAEILGVKPEKFFATIGDECSVAKPDESIVKIITLYEICMKEKDERIALLTYQLNNKV</sequence>
<dbReference type="Gene3D" id="1.10.260.40">
    <property type="entry name" value="lambda repressor-like DNA-binding domains"/>
    <property type="match status" value="1"/>
</dbReference>
<dbReference type="GO" id="GO:0005829">
    <property type="term" value="C:cytosol"/>
    <property type="evidence" value="ECO:0007669"/>
    <property type="project" value="TreeGrafter"/>
</dbReference>
<organism evidence="3 4">
    <name type="scientific">Flavobacterium cheongpyeongense</name>
    <dbReference type="NCBI Taxonomy" id="2212651"/>
    <lineage>
        <taxon>Bacteria</taxon>
        <taxon>Pseudomonadati</taxon>
        <taxon>Bacteroidota</taxon>
        <taxon>Flavobacteriia</taxon>
        <taxon>Flavobacteriales</taxon>
        <taxon>Flavobacteriaceae</taxon>
        <taxon>Flavobacterium</taxon>
    </lineage>
</organism>
<dbReference type="GO" id="GO:0003700">
    <property type="term" value="F:DNA-binding transcription factor activity"/>
    <property type="evidence" value="ECO:0007669"/>
    <property type="project" value="TreeGrafter"/>
</dbReference>
<dbReference type="PANTHER" id="PTHR46797:SF1">
    <property type="entry name" value="METHYLPHOSPHONATE SYNTHASE"/>
    <property type="match status" value="1"/>
</dbReference>
<dbReference type="RefSeq" id="WP_110305880.1">
    <property type="nucleotide sequence ID" value="NZ_QJHK01000004.1"/>
</dbReference>
<evidence type="ECO:0000313" key="3">
    <source>
        <dbReference type="EMBL" id="PXY41636.1"/>
    </source>
</evidence>
<dbReference type="CDD" id="cd00093">
    <property type="entry name" value="HTH_XRE"/>
    <property type="match status" value="1"/>
</dbReference>
<dbReference type="PROSITE" id="PS50943">
    <property type="entry name" value="HTH_CROC1"/>
    <property type="match status" value="1"/>
</dbReference>
<dbReference type="InterPro" id="IPR010982">
    <property type="entry name" value="Lambda_DNA-bd_dom_sf"/>
</dbReference>